<dbReference type="Ensembl" id="ENSMODT00000082774.1">
    <property type="protein sequence ID" value="ENSMODP00000057144.1"/>
    <property type="gene ID" value="ENSMODG00000036828.1"/>
</dbReference>
<dbReference type="STRING" id="13616.ENSMODP00000057144"/>
<keyword evidence="3" id="KW-0964">Secreted</keyword>
<feature type="compositionally biased region" description="Basic and acidic residues" evidence="4">
    <location>
        <begin position="330"/>
        <end position="352"/>
    </location>
</feature>
<feature type="compositionally biased region" description="Basic residues" evidence="4">
    <location>
        <begin position="287"/>
        <end position="303"/>
    </location>
</feature>
<keyword evidence="7" id="KW-1185">Reference proteome</keyword>
<dbReference type="GeneTree" id="ENSGT00940000165341"/>
<dbReference type="AlphaFoldDB" id="A0A5F8HAZ5"/>
<dbReference type="InterPro" id="IPR036444">
    <property type="entry name" value="PLipase_A2_dom_sf"/>
</dbReference>
<dbReference type="PANTHER" id="PTHR12253">
    <property type="entry name" value="RH14732P"/>
    <property type="match status" value="1"/>
</dbReference>
<evidence type="ECO:0000256" key="2">
    <source>
        <dbReference type="ARBA" id="ARBA00007056"/>
    </source>
</evidence>
<dbReference type="GO" id="GO:0004623">
    <property type="term" value="F:phospholipase A2 activity"/>
    <property type="evidence" value="ECO:0007669"/>
    <property type="project" value="InterPro"/>
</dbReference>
<dbReference type="OMA" id="HNFRWHT"/>
<dbReference type="InParanoid" id="A0A5F8HAZ5"/>
<feature type="domain" description="Phospholipase A2-like central" evidence="5">
    <location>
        <begin position="142"/>
        <end position="217"/>
    </location>
</feature>
<protein>
    <recommendedName>
        <fullName evidence="5">Phospholipase A2-like central domain-containing protein</fullName>
    </recommendedName>
</protein>
<reference evidence="6" key="2">
    <citation type="submission" date="2025-08" db="UniProtKB">
        <authorList>
            <consortium name="Ensembl"/>
        </authorList>
    </citation>
    <scope>IDENTIFICATION</scope>
</reference>
<dbReference type="Bgee" id="ENSMODG00000036828">
    <property type="expression patterns" value="Expressed in spinal cord and 16 other cell types or tissues"/>
</dbReference>
<dbReference type="GO" id="GO:0006644">
    <property type="term" value="P:phospholipid metabolic process"/>
    <property type="evidence" value="ECO:0007669"/>
    <property type="project" value="InterPro"/>
</dbReference>
<dbReference type="InterPro" id="IPR033113">
    <property type="entry name" value="PLA2_histidine"/>
</dbReference>
<comment type="similarity">
    <text evidence="2">Belongs to the phospholipase A2 family.</text>
</comment>
<evidence type="ECO:0000259" key="5">
    <source>
        <dbReference type="Pfam" id="PF05826"/>
    </source>
</evidence>
<dbReference type="SUPFAM" id="SSF48619">
    <property type="entry name" value="Phospholipase A2, PLA2"/>
    <property type="match status" value="1"/>
</dbReference>
<dbReference type="Proteomes" id="UP000002280">
    <property type="component" value="Chromosome 2"/>
</dbReference>
<dbReference type="GO" id="GO:0050482">
    <property type="term" value="P:arachidonate secretion"/>
    <property type="evidence" value="ECO:0007669"/>
    <property type="project" value="InterPro"/>
</dbReference>
<dbReference type="Gene3D" id="1.20.90.10">
    <property type="entry name" value="Phospholipase A2 domain"/>
    <property type="match status" value="1"/>
</dbReference>
<name>A0A5F8HAZ5_MONDO</name>
<evidence type="ECO:0000313" key="6">
    <source>
        <dbReference type="Ensembl" id="ENSMODP00000057144.1"/>
    </source>
</evidence>
<accession>A0A5F8HAZ5</accession>
<evidence type="ECO:0000256" key="1">
    <source>
        <dbReference type="ARBA" id="ARBA00004613"/>
    </source>
</evidence>
<evidence type="ECO:0000256" key="4">
    <source>
        <dbReference type="SAM" id="MobiDB-lite"/>
    </source>
</evidence>
<dbReference type="GO" id="GO:0005576">
    <property type="term" value="C:extracellular region"/>
    <property type="evidence" value="ECO:0007669"/>
    <property type="project" value="UniProtKB-SubCell"/>
</dbReference>
<sequence length="380" mass="41097">MWGEGAPRRVWGGHGGCLPAGRDTCLGTSVGSGGKGRRAPPASHPPSVLESSFHRGGSWLGGERGLSSGRDKDPPPLLAPGRGARQRLGLAGQRGPIPGCHGNSSGPTPAGWQDLTPSALAFGSDSACSGSAGPGWAQRWPGEYVETDRCCRAHDQCQHVIHPFAVGYGHHNFRWHTISHCDCDERLKECLRQADDDASRAVGQAFFNVIRAPCFELTPEEQCVERYWYGWCKNYGPVPRAVLREPILYEFGAGLLHVPSHTSPPAAPGPGIPTRQALPPAWDGKAAKKGRKKKKETRKRKKGSFPTWHPGPGLQLAKELASKASGPRAWKPDRGGKDPSFDVLLDEPKAEGPTEAETWARPHRGRRKGHRRKLASPLQA</sequence>
<organism evidence="6 7">
    <name type="scientific">Monodelphis domestica</name>
    <name type="common">Gray short-tailed opossum</name>
    <dbReference type="NCBI Taxonomy" id="13616"/>
    <lineage>
        <taxon>Eukaryota</taxon>
        <taxon>Metazoa</taxon>
        <taxon>Chordata</taxon>
        <taxon>Craniata</taxon>
        <taxon>Vertebrata</taxon>
        <taxon>Euteleostomi</taxon>
        <taxon>Mammalia</taxon>
        <taxon>Metatheria</taxon>
        <taxon>Didelphimorphia</taxon>
        <taxon>Didelphidae</taxon>
        <taxon>Monodelphis</taxon>
    </lineage>
</organism>
<evidence type="ECO:0000313" key="7">
    <source>
        <dbReference type="Proteomes" id="UP000002280"/>
    </source>
</evidence>
<reference evidence="6 7" key="1">
    <citation type="journal article" date="2007" name="Nature">
        <title>Genome of the marsupial Monodelphis domestica reveals innovation in non-coding sequences.</title>
        <authorList>
            <person name="Mikkelsen T.S."/>
            <person name="Wakefield M.J."/>
            <person name="Aken B."/>
            <person name="Amemiya C.T."/>
            <person name="Chang J.L."/>
            <person name="Duke S."/>
            <person name="Garber M."/>
            <person name="Gentles A.J."/>
            <person name="Goodstadt L."/>
            <person name="Heger A."/>
            <person name="Jurka J."/>
            <person name="Kamal M."/>
            <person name="Mauceli E."/>
            <person name="Searle S.M."/>
            <person name="Sharpe T."/>
            <person name="Baker M.L."/>
            <person name="Batzer M.A."/>
            <person name="Benos P.V."/>
            <person name="Belov K."/>
            <person name="Clamp M."/>
            <person name="Cook A."/>
            <person name="Cuff J."/>
            <person name="Das R."/>
            <person name="Davidow L."/>
            <person name="Deakin J.E."/>
            <person name="Fazzari M.J."/>
            <person name="Glass J.L."/>
            <person name="Grabherr M."/>
            <person name="Greally J.M."/>
            <person name="Gu W."/>
            <person name="Hore T.A."/>
            <person name="Huttley G.A."/>
            <person name="Kleber M."/>
            <person name="Jirtle R.L."/>
            <person name="Koina E."/>
            <person name="Lee J.T."/>
            <person name="Mahony S."/>
            <person name="Marra M.A."/>
            <person name="Miller R.D."/>
            <person name="Nicholls R.D."/>
            <person name="Oda M."/>
            <person name="Papenfuss A.T."/>
            <person name="Parra Z.E."/>
            <person name="Pollock D.D."/>
            <person name="Ray D.A."/>
            <person name="Schein J.E."/>
            <person name="Speed T.P."/>
            <person name="Thompson K."/>
            <person name="VandeBerg J.L."/>
            <person name="Wade C.M."/>
            <person name="Walker J.A."/>
            <person name="Waters P.D."/>
            <person name="Webber C."/>
            <person name="Weidman J.R."/>
            <person name="Xie X."/>
            <person name="Zody M.C."/>
            <person name="Baldwin J."/>
            <person name="Abdouelleil A."/>
            <person name="Abdulkadir J."/>
            <person name="Abebe A."/>
            <person name="Abera B."/>
            <person name="Abreu J."/>
            <person name="Acer S.C."/>
            <person name="Aftuck L."/>
            <person name="Alexander A."/>
            <person name="An P."/>
            <person name="Anderson E."/>
            <person name="Anderson S."/>
            <person name="Arachi H."/>
            <person name="Azer M."/>
            <person name="Bachantsang P."/>
            <person name="Barry A."/>
            <person name="Bayul T."/>
            <person name="Berlin A."/>
            <person name="Bessette D."/>
            <person name="Bloom T."/>
            <person name="Bloom T."/>
            <person name="Boguslavskiy L."/>
            <person name="Bonnet C."/>
            <person name="Boukhgalter B."/>
            <person name="Bourzgui I."/>
            <person name="Brown A."/>
            <person name="Cahill P."/>
            <person name="Channer S."/>
            <person name="Cheshatsang Y."/>
            <person name="Chuda L."/>
            <person name="Citroen M."/>
            <person name="Collymore A."/>
            <person name="Cooke P."/>
            <person name="Costello M."/>
            <person name="D'Aco K."/>
            <person name="Daza R."/>
            <person name="De Haan G."/>
            <person name="DeGray S."/>
            <person name="DeMaso C."/>
            <person name="Dhargay N."/>
            <person name="Dooley K."/>
            <person name="Dooley E."/>
            <person name="Doricent M."/>
            <person name="Dorje P."/>
            <person name="Dorjee K."/>
            <person name="Dupes A."/>
            <person name="Elong R."/>
            <person name="Falk J."/>
            <person name="Farina A."/>
            <person name="Faro S."/>
            <person name="Ferguson D."/>
            <person name="Fisher S."/>
            <person name="Foley C.D."/>
            <person name="Franke A."/>
            <person name="Friedrich D."/>
            <person name="Gadbois L."/>
            <person name="Gearin G."/>
            <person name="Gearin C.R."/>
            <person name="Giannoukos G."/>
            <person name="Goode T."/>
            <person name="Graham J."/>
            <person name="Grandbois E."/>
            <person name="Grewal S."/>
            <person name="Gyaltsen K."/>
            <person name="Hafez N."/>
            <person name="Hagos B."/>
            <person name="Hall J."/>
            <person name="Henson C."/>
            <person name="Hollinger A."/>
            <person name="Honan T."/>
            <person name="Huard M.D."/>
            <person name="Hughes L."/>
            <person name="Hurhula B."/>
            <person name="Husby M.E."/>
            <person name="Kamat A."/>
            <person name="Kanga B."/>
            <person name="Kashin S."/>
            <person name="Khazanovich D."/>
            <person name="Kisner P."/>
            <person name="Lance K."/>
            <person name="Lara M."/>
            <person name="Lee W."/>
            <person name="Lennon N."/>
            <person name="Letendre F."/>
            <person name="LeVine R."/>
            <person name="Lipovsky A."/>
            <person name="Liu X."/>
            <person name="Liu J."/>
            <person name="Liu S."/>
            <person name="Lokyitsang T."/>
            <person name="Lokyitsang Y."/>
            <person name="Lubonja R."/>
            <person name="Lui A."/>
            <person name="MacDonald P."/>
            <person name="Magnisalis V."/>
            <person name="Maru K."/>
            <person name="Matthews C."/>
            <person name="McCusker W."/>
            <person name="McDonough S."/>
            <person name="Mehta T."/>
            <person name="Meldrim J."/>
            <person name="Meneus L."/>
            <person name="Mihai O."/>
            <person name="Mihalev A."/>
            <person name="Mihova T."/>
            <person name="Mittelman R."/>
            <person name="Mlenga V."/>
            <person name="Montmayeur A."/>
            <person name="Mulrain L."/>
            <person name="Navidi A."/>
            <person name="Naylor J."/>
            <person name="Negash T."/>
            <person name="Nguyen T."/>
            <person name="Nguyen N."/>
            <person name="Nicol R."/>
            <person name="Norbu C."/>
            <person name="Norbu N."/>
            <person name="Novod N."/>
            <person name="O'Neill B."/>
            <person name="Osman S."/>
            <person name="Markiewicz E."/>
            <person name="Oyono O.L."/>
            <person name="Patti C."/>
            <person name="Phunkhang P."/>
            <person name="Pierre F."/>
            <person name="Priest M."/>
            <person name="Raghuraman S."/>
            <person name="Rege F."/>
            <person name="Reyes R."/>
            <person name="Rise C."/>
            <person name="Rogov P."/>
            <person name="Ross K."/>
            <person name="Ryan E."/>
            <person name="Settipalli S."/>
            <person name="Shea T."/>
            <person name="Sherpa N."/>
            <person name="Shi L."/>
            <person name="Shih D."/>
            <person name="Sparrow T."/>
            <person name="Spaulding J."/>
            <person name="Stalker J."/>
            <person name="Stange-Thomann N."/>
            <person name="Stavropoulos S."/>
            <person name="Stone C."/>
            <person name="Strader C."/>
            <person name="Tesfaye S."/>
            <person name="Thomson T."/>
            <person name="Thoulutsang Y."/>
            <person name="Thoulutsang D."/>
            <person name="Topham K."/>
            <person name="Topping I."/>
            <person name="Tsamla T."/>
            <person name="Vassiliev H."/>
            <person name="Vo A."/>
            <person name="Wangchuk T."/>
            <person name="Wangdi T."/>
            <person name="Weiand M."/>
            <person name="Wilkinson J."/>
            <person name="Wilson A."/>
            <person name="Yadav S."/>
            <person name="Young G."/>
            <person name="Yu Q."/>
            <person name="Zembek L."/>
            <person name="Zhong D."/>
            <person name="Zimmer A."/>
            <person name="Zwirko Z."/>
            <person name="Jaffe D.B."/>
            <person name="Alvarez P."/>
            <person name="Brockman W."/>
            <person name="Butler J."/>
            <person name="Chin C."/>
            <person name="Gnerre S."/>
            <person name="MacCallum I."/>
            <person name="Graves J.A."/>
            <person name="Ponting C.P."/>
            <person name="Breen M."/>
            <person name="Samollow P.B."/>
            <person name="Lander E.S."/>
            <person name="Lindblad-Toh K."/>
        </authorList>
    </citation>
    <scope>NUCLEOTIDE SEQUENCE [LARGE SCALE GENOMIC DNA]</scope>
</reference>
<comment type="subcellular location">
    <subcellularLocation>
        <location evidence="1">Secreted</location>
    </subcellularLocation>
</comment>
<dbReference type="Pfam" id="PF05826">
    <property type="entry name" value="Phospholip_A2_2"/>
    <property type="match status" value="1"/>
</dbReference>
<dbReference type="InterPro" id="IPR016090">
    <property type="entry name" value="PLA2-like_dom"/>
</dbReference>
<proteinExistence type="inferred from homology"/>
<dbReference type="PROSITE" id="PS00118">
    <property type="entry name" value="PA2_HIS"/>
    <property type="match status" value="1"/>
</dbReference>
<reference evidence="6" key="3">
    <citation type="submission" date="2025-09" db="UniProtKB">
        <authorList>
            <consortium name="Ensembl"/>
        </authorList>
    </citation>
    <scope>IDENTIFICATION</scope>
</reference>
<feature type="region of interest" description="Disordered" evidence="4">
    <location>
        <begin position="28"/>
        <end position="83"/>
    </location>
</feature>
<feature type="region of interest" description="Disordered" evidence="4">
    <location>
        <begin position="261"/>
        <end position="380"/>
    </location>
</feature>
<feature type="compositionally biased region" description="Basic residues" evidence="4">
    <location>
        <begin position="361"/>
        <end position="374"/>
    </location>
</feature>
<evidence type="ECO:0000256" key="3">
    <source>
        <dbReference type="ARBA" id="ARBA00022525"/>
    </source>
</evidence>